<evidence type="ECO:0000313" key="4">
    <source>
        <dbReference type="EMBL" id="MFC4700890.1"/>
    </source>
</evidence>
<dbReference type="PANTHER" id="PTHR30545">
    <property type="entry name" value="SUGAR FERMENTATION STIMULATION PROTEIN A"/>
    <property type="match status" value="1"/>
</dbReference>
<dbReference type="RefSeq" id="WP_382408840.1">
    <property type="nucleotide sequence ID" value="NZ_JBHSGU010000005.1"/>
</dbReference>
<dbReference type="EMBL" id="JBHSGU010000005">
    <property type="protein sequence ID" value="MFC4700890.1"/>
    <property type="molecule type" value="Genomic_DNA"/>
</dbReference>
<dbReference type="Gene3D" id="3.40.1350.60">
    <property type="match status" value="1"/>
</dbReference>
<protein>
    <recommendedName>
        <fullName evidence="1">Sugar fermentation stimulation protein homolog</fullName>
    </recommendedName>
</protein>
<comment type="similarity">
    <text evidence="1">Belongs to the SfsA family.</text>
</comment>
<dbReference type="InterPro" id="IPR040452">
    <property type="entry name" value="SfsA_C"/>
</dbReference>
<evidence type="ECO:0000259" key="2">
    <source>
        <dbReference type="Pfam" id="PF03749"/>
    </source>
</evidence>
<name>A0ABV9LX72_9ALTE</name>
<organism evidence="4 5">
    <name type="scientific">Glaciecola siphonariae</name>
    <dbReference type="NCBI Taxonomy" id="521012"/>
    <lineage>
        <taxon>Bacteria</taxon>
        <taxon>Pseudomonadati</taxon>
        <taxon>Pseudomonadota</taxon>
        <taxon>Gammaproteobacteria</taxon>
        <taxon>Alteromonadales</taxon>
        <taxon>Alteromonadaceae</taxon>
        <taxon>Glaciecola</taxon>
    </lineage>
</organism>
<accession>A0ABV9LX72</accession>
<evidence type="ECO:0000256" key="1">
    <source>
        <dbReference type="HAMAP-Rule" id="MF_00095"/>
    </source>
</evidence>
<proteinExistence type="inferred from homology"/>
<dbReference type="Proteomes" id="UP001595897">
    <property type="component" value="Unassembled WGS sequence"/>
</dbReference>
<sequence>MLTSFLQNMALCQDAQIITLGLTQMYRFTSTLIRGRLIKRYKRFLADITLDSGETITAHCPNTGAMTGCAQAGAVVYVSTSDNPKRKYAHTWEYSSDAQGNLIGINTANANRAVKAALLERRIPEFHHYANVLSEQTHGDSRLDFLLTEDGAPDAYIEVKSATLAEGNCAFFPDTQTLRGRKHCEQLASIAQLGHAAFLLFCIQRENITHFSVARDIDPKYAEALEYAKENGVQILAYTCNMTPLGIEIADPVQIS</sequence>
<gene>
    <name evidence="1 4" type="primary">sfsA</name>
    <name evidence="4" type="ORF">ACFO4O_12020</name>
</gene>
<dbReference type="InterPro" id="IPR005224">
    <property type="entry name" value="SfsA"/>
</dbReference>
<keyword evidence="5" id="KW-1185">Reference proteome</keyword>
<feature type="domain" description="Sugar fermentation stimulation protein C-terminal" evidence="2">
    <location>
        <begin position="110"/>
        <end position="244"/>
    </location>
</feature>
<dbReference type="PANTHER" id="PTHR30545:SF2">
    <property type="entry name" value="SUGAR FERMENTATION STIMULATION PROTEIN A"/>
    <property type="match status" value="1"/>
</dbReference>
<dbReference type="Pfam" id="PF17746">
    <property type="entry name" value="SfsA_N"/>
    <property type="match status" value="1"/>
</dbReference>
<feature type="domain" description="SfsA N-terminal OB" evidence="3">
    <location>
        <begin position="38"/>
        <end position="105"/>
    </location>
</feature>
<comment type="caution">
    <text evidence="4">The sequence shown here is derived from an EMBL/GenBank/DDBJ whole genome shotgun (WGS) entry which is preliminary data.</text>
</comment>
<dbReference type="Pfam" id="PF03749">
    <property type="entry name" value="SfsA"/>
    <property type="match status" value="1"/>
</dbReference>
<evidence type="ECO:0000259" key="3">
    <source>
        <dbReference type="Pfam" id="PF17746"/>
    </source>
</evidence>
<reference evidence="5" key="1">
    <citation type="journal article" date="2019" name="Int. J. Syst. Evol. Microbiol.">
        <title>The Global Catalogue of Microorganisms (GCM) 10K type strain sequencing project: providing services to taxonomists for standard genome sequencing and annotation.</title>
        <authorList>
            <consortium name="The Broad Institute Genomics Platform"/>
            <consortium name="The Broad Institute Genome Sequencing Center for Infectious Disease"/>
            <person name="Wu L."/>
            <person name="Ma J."/>
        </authorList>
    </citation>
    <scope>NUCLEOTIDE SEQUENCE [LARGE SCALE GENOMIC DNA]</scope>
    <source>
        <strain evidence="5">KACC 12507</strain>
    </source>
</reference>
<dbReference type="CDD" id="cd22359">
    <property type="entry name" value="SfsA-like_bacterial"/>
    <property type="match status" value="1"/>
</dbReference>
<dbReference type="NCBIfam" id="TIGR00230">
    <property type="entry name" value="sfsA"/>
    <property type="match status" value="1"/>
</dbReference>
<dbReference type="Gene3D" id="2.40.50.580">
    <property type="match status" value="1"/>
</dbReference>
<dbReference type="InterPro" id="IPR041465">
    <property type="entry name" value="SfsA_N"/>
</dbReference>
<dbReference type="HAMAP" id="MF_00095">
    <property type="entry name" value="SfsA"/>
    <property type="match status" value="1"/>
</dbReference>
<evidence type="ECO:0000313" key="5">
    <source>
        <dbReference type="Proteomes" id="UP001595897"/>
    </source>
</evidence>